<accession>A0A5B2VV13</accession>
<organism evidence="2 3">
    <name type="scientific">Salinarimonas soli</name>
    <dbReference type="NCBI Taxonomy" id="1638099"/>
    <lineage>
        <taxon>Bacteria</taxon>
        <taxon>Pseudomonadati</taxon>
        <taxon>Pseudomonadota</taxon>
        <taxon>Alphaproteobacteria</taxon>
        <taxon>Hyphomicrobiales</taxon>
        <taxon>Salinarimonadaceae</taxon>
        <taxon>Salinarimonas</taxon>
    </lineage>
</organism>
<dbReference type="Pfam" id="PF13692">
    <property type="entry name" value="Glyco_trans_1_4"/>
    <property type="match status" value="1"/>
</dbReference>
<proteinExistence type="predicted"/>
<dbReference type="AlphaFoldDB" id="A0A5B2VV13"/>
<dbReference type="Pfam" id="PF13579">
    <property type="entry name" value="Glyco_trans_4_4"/>
    <property type="match status" value="1"/>
</dbReference>
<dbReference type="OrthoDB" id="9807414at2"/>
<gene>
    <name evidence="2" type="ORF">F0L46_03525</name>
</gene>
<reference evidence="2 3" key="1">
    <citation type="submission" date="2019-09" db="EMBL/GenBank/DDBJ databases">
        <title>Salinarimonas rosea gen. nov., sp. nov., a new member of the a-2 subgroup of the Proteobacteria.</title>
        <authorList>
            <person name="Liu J."/>
        </authorList>
    </citation>
    <scope>NUCLEOTIDE SEQUENCE [LARGE SCALE GENOMIC DNA]</scope>
    <source>
        <strain evidence="2 3">BN140002</strain>
    </source>
</reference>
<evidence type="ECO:0000313" key="3">
    <source>
        <dbReference type="Proteomes" id="UP000323142"/>
    </source>
</evidence>
<dbReference type="Proteomes" id="UP000323142">
    <property type="component" value="Unassembled WGS sequence"/>
</dbReference>
<dbReference type="PANTHER" id="PTHR12526:SF630">
    <property type="entry name" value="GLYCOSYLTRANSFERASE"/>
    <property type="match status" value="1"/>
</dbReference>
<dbReference type="CDD" id="cd03823">
    <property type="entry name" value="GT4_ExpE7-like"/>
    <property type="match status" value="1"/>
</dbReference>
<dbReference type="InterPro" id="IPR028098">
    <property type="entry name" value="Glyco_trans_4-like_N"/>
</dbReference>
<dbReference type="PANTHER" id="PTHR12526">
    <property type="entry name" value="GLYCOSYLTRANSFERASE"/>
    <property type="match status" value="1"/>
</dbReference>
<protein>
    <submittedName>
        <fullName evidence="2">Glycosyltransferase family 4 protein</fullName>
    </submittedName>
</protein>
<reference evidence="2 3" key="2">
    <citation type="submission" date="2019-09" db="EMBL/GenBank/DDBJ databases">
        <authorList>
            <person name="Jin C."/>
        </authorList>
    </citation>
    <scope>NUCLEOTIDE SEQUENCE [LARGE SCALE GENOMIC DNA]</scope>
    <source>
        <strain evidence="2 3">BN140002</strain>
    </source>
</reference>
<sequence length="421" mass="45853">MGREPPQLAPARGPGSHQGSGVAMRILIANSGHPATIKGGAEAAALDLAHGLSERGHGVSLVVHHPGRGHETWDDGGVRVHALPNRNLYFGFDGRPHAAPARLAWHALDGANPFMAAAFGRILDAERPDIVNTHALPGLSQLVWREARRRGLPVVHYLHEYGTMCPRGSGFRDGRLCERPCTPCAWLTRPRKALSRLVDTVVGVSRFTLDRHLAWGFFPHARTEVLPNLFRDFHRPAGPRRGAAELRLGYFGRLIHDKGVSLLIEAVRRLPPQGWTLDIGGTGDPAFVDALKAAAPANVRFLGWTRAADFFPCIDLLIVPSIWPDPQPRGVFESYMHGVPVAGARSGGIPEQIDEGRTGWLFDPTPESLAALLSARLGTRDDRAISADALARRLERLEPGRVIESYEAVFEAAIARRRAAA</sequence>
<dbReference type="Gene3D" id="3.40.50.2000">
    <property type="entry name" value="Glycogen Phosphorylase B"/>
    <property type="match status" value="2"/>
</dbReference>
<feature type="domain" description="Glycosyltransferase subfamily 4-like N-terminal" evidence="1">
    <location>
        <begin position="39"/>
        <end position="228"/>
    </location>
</feature>
<dbReference type="EMBL" id="VUOA01000007">
    <property type="protein sequence ID" value="KAA2242046.1"/>
    <property type="molecule type" value="Genomic_DNA"/>
</dbReference>
<dbReference type="GO" id="GO:0016757">
    <property type="term" value="F:glycosyltransferase activity"/>
    <property type="evidence" value="ECO:0007669"/>
    <property type="project" value="UniProtKB-ARBA"/>
</dbReference>
<name>A0A5B2VV13_9HYPH</name>
<keyword evidence="2" id="KW-0808">Transferase</keyword>
<keyword evidence="3" id="KW-1185">Reference proteome</keyword>
<dbReference type="SUPFAM" id="SSF53756">
    <property type="entry name" value="UDP-Glycosyltransferase/glycogen phosphorylase"/>
    <property type="match status" value="1"/>
</dbReference>
<evidence type="ECO:0000313" key="2">
    <source>
        <dbReference type="EMBL" id="KAA2242046.1"/>
    </source>
</evidence>
<comment type="caution">
    <text evidence="2">The sequence shown here is derived from an EMBL/GenBank/DDBJ whole genome shotgun (WGS) entry which is preliminary data.</text>
</comment>
<evidence type="ECO:0000259" key="1">
    <source>
        <dbReference type="Pfam" id="PF13579"/>
    </source>
</evidence>